<dbReference type="EMBL" id="SKFH01000001">
    <property type="protein sequence ID" value="TCZ74759.1"/>
    <property type="molecule type" value="Genomic_DNA"/>
</dbReference>
<dbReference type="Proteomes" id="UP000295164">
    <property type="component" value="Unassembled WGS sequence"/>
</dbReference>
<dbReference type="PANTHER" id="PTHR42754">
    <property type="entry name" value="ENDOGLUCANASE"/>
    <property type="match status" value="1"/>
</dbReference>
<feature type="signal peptide" evidence="1">
    <location>
        <begin position="1"/>
        <end position="36"/>
    </location>
</feature>
<dbReference type="SUPFAM" id="SSF101898">
    <property type="entry name" value="NHL repeat"/>
    <property type="match status" value="1"/>
</dbReference>
<dbReference type="RefSeq" id="WP_131850115.1">
    <property type="nucleotide sequence ID" value="NZ_SKFH01000001.1"/>
</dbReference>
<protein>
    <recommendedName>
        <fullName evidence="4">T9SS type A sorting domain-containing protein</fullName>
    </recommendedName>
</protein>
<dbReference type="InterPro" id="IPR013431">
    <property type="entry name" value="Delta_60_rpt"/>
</dbReference>
<evidence type="ECO:0000313" key="3">
    <source>
        <dbReference type="Proteomes" id="UP000295164"/>
    </source>
</evidence>
<dbReference type="SUPFAM" id="SSF63829">
    <property type="entry name" value="Calcium-dependent phosphotriesterase"/>
    <property type="match status" value="2"/>
</dbReference>
<dbReference type="PANTHER" id="PTHR42754:SF1">
    <property type="entry name" value="LIPOPROTEIN"/>
    <property type="match status" value="1"/>
</dbReference>
<reference evidence="2 3" key="1">
    <citation type="submission" date="2019-03" db="EMBL/GenBank/DDBJ databases">
        <authorList>
            <person name="Kim M.K.M."/>
        </authorList>
    </citation>
    <scope>NUCLEOTIDE SEQUENCE [LARGE SCALE GENOMIC DNA]</scope>
    <source>
        <strain evidence="2 3">17J68-15</strain>
    </source>
</reference>
<accession>A0A4R4E5K3</accession>
<comment type="caution">
    <text evidence="2">The sequence shown here is derived from an EMBL/GenBank/DDBJ whole genome shotgun (WGS) entry which is preliminary data.</text>
</comment>
<proteinExistence type="predicted"/>
<name>A0A4R4E5K3_9BACT</name>
<gene>
    <name evidence="2" type="ORF">E0486_00195</name>
</gene>
<dbReference type="NCBIfam" id="TIGR02608">
    <property type="entry name" value="delta_60_rpt"/>
    <property type="match status" value="12"/>
</dbReference>
<evidence type="ECO:0000256" key="1">
    <source>
        <dbReference type="SAM" id="SignalP"/>
    </source>
</evidence>
<evidence type="ECO:0008006" key="4">
    <source>
        <dbReference type="Google" id="ProtNLM"/>
    </source>
</evidence>
<evidence type="ECO:0000313" key="2">
    <source>
        <dbReference type="EMBL" id="TCZ74759.1"/>
    </source>
</evidence>
<dbReference type="Pfam" id="PF17164">
    <property type="entry name" value="DUF5122"/>
    <property type="match status" value="14"/>
</dbReference>
<sequence length="1383" mass="140164">MTLLISRAGLRLRARFLRVVVLHSMSLLLFANAACAQAGTLDLAFNTGDVGNGDGANNTVTSVLALPGGKTMVAGSFLQFNGISRRGLVRLLADGTVDNTFATATQATGISVMAAQSDGRLLIAGSFSNYNGTTIRFLARLNTDGTLDNSFLSGTGPNNSVTGMVVGSNDKIYLVGNFTQYNGVPRNRIAVLNNDGTLDLSFDPLGGLNNLVSAVALQGDGKILAAGNFTTYNGASATRIVRVNADGTMDGTFSAGTGFNLSAGTIAWRPDGSIIVGGSFSSYKGATANRLVKLDASGNLDATFATNIGSGPISAVNSIGLRADGALYVSGGFTAFNGVTSGRIVCLAPDGQLQPGFASGTGFQNTVNSISVQADGKLVAGGMFFSYQNRFASRVARVNGDGSIDAQFNATTGASSTVNAVAQQSDGKYLIAGLFSYYNGQEFERIVRTDASGAADPSFATGAGFNNTVRTVLQQPDGKILVGGDFTTYNGIPANRIIRLNSDGSADAAFLLPGGTDHNVHSIRLCADGKIIVAGNFSNYGGVATSRLIRLNSDGTLDNTFQAPAIDNVVQVVAIQSDGKVLAGGDFTSPATRLFRVNSDGSFDNSLNTGFGFDFTVDALAQQADGKLLVGGGFSSYDVESIGFLVRLNANGTRDQTFNPGLDSWVYAIAVQPDTKILLGGVFGNAGGAASKGIARLEASGVADASFTIGSGITGDVRSLQLLSDNKILAGGGFVGYNGVRRNRVLRLLGDPGGQTIVPGTMPAQICGGAALSIPFTVSGTFTTGNVFTAQLSDASGSFASPVSIGTLSGTGAGTITTSIPAGTGAGSGYLVRIVASIPAVTGTPGSAFTINAAPLATSFSYTGSPYCTSTGTGNVFFSGSTGGSFSAAPAGLVLNAGTGSVNIGSSAAGSYVVTYSVTAGACPVSTTAPVVIRPDLGTVTGNRLVCGGSTTSPIGFNPAPGLTFNWTNDNPAIGLASNGSGDLPPFAAVNNGSTNALANIRAVPSGGTGCSASVNVFRITVKPEPRVDAVPNQAFCVGGTSAAINFTGFAAVYSWTNNNTSVGLIGAGSGNIAAFQPTQAGVASITVTPVAAGCSGLSRTFTITSSPSAGTLRYPQPSYCRIPGTAVPISTGSTGGLYLSSPSGLSIHPVTGVIDIGGSQAGFYLVRYVVSGLASCSAEAWAPVEIKALEVITPLGNQNYCSGIVTSAIPFTGSSGIYTWTNDNPSIGLAASGTGNSLPSFTTVNAGPGVAYAYVHVTALGTLNTCESKAMCFRIAVNPCGPVTQSGGTQSDPATMRAALAAQFEAGPNPARSNVLLRYTGAEQSPFTVQLLSQYGQPVGRVFSFTGTTYTLDLSNVTPGAYSLQVTHVKSGVVFNKQVIKL</sequence>
<dbReference type="Gene3D" id="2.80.10.50">
    <property type="match status" value="6"/>
</dbReference>
<keyword evidence="1" id="KW-0732">Signal</keyword>
<organism evidence="2 3">
    <name type="scientific">Flaviaesturariibacter aridisoli</name>
    <dbReference type="NCBI Taxonomy" id="2545761"/>
    <lineage>
        <taxon>Bacteria</taxon>
        <taxon>Pseudomonadati</taxon>
        <taxon>Bacteroidota</taxon>
        <taxon>Chitinophagia</taxon>
        <taxon>Chitinophagales</taxon>
        <taxon>Chitinophagaceae</taxon>
        <taxon>Flaviaestuariibacter</taxon>
    </lineage>
</organism>
<feature type="chain" id="PRO_5020999891" description="T9SS type A sorting domain-containing protein" evidence="1">
    <location>
        <begin position="37"/>
        <end position="1383"/>
    </location>
</feature>
<keyword evidence="3" id="KW-1185">Reference proteome</keyword>
<dbReference type="OrthoDB" id="679679at2"/>